<sequence>NPYNSSVHDCSKHIESLRNSVVACNAAEVAHKIASTQQIGKHISKGFLGYITASLDMQNMEECSNVEAVVAELQSQSDELANRKLVMIDEYDILTTRYSAVFENLDR</sequence>
<protein>
    <submittedName>
        <fullName evidence="1">Uncharacterized protein</fullName>
    </submittedName>
</protein>
<evidence type="ECO:0000313" key="1">
    <source>
        <dbReference type="EMBL" id="MDE8697818.1"/>
    </source>
</evidence>
<dbReference type="EMBL" id="JARFID010000311">
    <property type="protein sequence ID" value="MDE8697818.1"/>
    <property type="molecule type" value="Genomic_DNA"/>
</dbReference>
<comment type="caution">
    <text evidence="1">The sequence shown here is derived from an EMBL/GenBank/DDBJ whole genome shotgun (WGS) entry which is preliminary data.</text>
</comment>
<reference evidence="1" key="1">
    <citation type="submission" date="2023-03" db="EMBL/GenBank/DDBJ databases">
        <title>DFI Biobank Strains.</title>
        <authorList>
            <person name="Mostad J."/>
            <person name="Paddock L."/>
            <person name="Medina S."/>
            <person name="Waligurski E."/>
            <person name="Barat B."/>
            <person name="Smith R."/>
            <person name="Burgo V."/>
            <person name="Metcalfe C."/>
            <person name="Woodson C."/>
            <person name="Sundararajan A."/>
            <person name="Ramaswamy R."/>
            <person name="Lin H."/>
            <person name="Pamer E.G."/>
        </authorList>
    </citation>
    <scope>NUCLEOTIDE SEQUENCE</scope>
    <source>
        <strain evidence="1">DFI.9.5</strain>
    </source>
</reference>
<feature type="non-terminal residue" evidence="1">
    <location>
        <position position="107"/>
    </location>
</feature>
<name>A0AAW6MCF7_9BACE</name>
<evidence type="ECO:0000313" key="2">
    <source>
        <dbReference type="Proteomes" id="UP001221924"/>
    </source>
</evidence>
<dbReference type="Proteomes" id="UP001221924">
    <property type="component" value="Unassembled WGS sequence"/>
</dbReference>
<accession>A0AAW6MCF7</accession>
<gene>
    <name evidence="1" type="ORF">PZH42_27575</name>
</gene>
<organism evidence="1 2">
    <name type="scientific">Bacteroides cellulosilyticus</name>
    <dbReference type="NCBI Taxonomy" id="246787"/>
    <lineage>
        <taxon>Bacteria</taxon>
        <taxon>Pseudomonadati</taxon>
        <taxon>Bacteroidota</taxon>
        <taxon>Bacteroidia</taxon>
        <taxon>Bacteroidales</taxon>
        <taxon>Bacteroidaceae</taxon>
        <taxon>Bacteroides</taxon>
    </lineage>
</organism>
<feature type="non-terminal residue" evidence="1">
    <location>
        <position position="1"/>
    </location>
</feature>
<dbReference type="AlphaFoldDB" id="A0AAW6MCF7"/>
<proteinExistence type="predicted"/>